<reference evidence="5" key="2">
    <citation type="submission" date="2025-09" db="UniProtKB">
        <authorList>
            <consortium name="Ensembl"/>
        </authorList>
    </citation>
    <scope>IDENTIFICATION</scope>
</reference>
<keyword evidence="2" id="KW-0597">Phosphoprotein</keyword>
<proteinExistence type="predicted"/>
<dbReference type="GeneTree" id="ENSGT00390000018547"/>
<accession>A0A8C5RZF4</accession>
<keyword evidence="6" id="KW-1185">Reference proteome</keyword>
<protein>
    <recommendedName>
        <fullName evidence="1">Oxidative stress-responsive serine-rich protein 1</fullName>
    </recommendedName>
    <alternativeName>
        <fullName evidence="4">Oxidative stress-responsive protein 1</fullName>
    </alternativeName>
    <alternativeName>
        <fullName evidence="3">Peroxide-inducible transcript 1 protein</fullName>
    </alternativeName>
</protein>
<evidence type="ECO:0000313" key="6">
    <source>
        <dbReference type="Proteomes" id="UP000694406"/>
    </source>
</evidence>
<evidence type="ECO:0000256" key="3">
    <source>
        <dbReference type="ARBA" id="ARBA00029721"/>
    </source>
</evidence>
<dbReference type="PANTHER" id="PTHR31383">
    <property type="entry name" value="OXIDATIVE STRESS-RESPONSE SERINE-RICH PROTEIN 1"/>
    <property type="match status" value="1"/>
</dbReference>
<dbReference type="Ensembl" id="ENSLLTT00000009543.1">
    <property type="protein sequence ID" value="ENSLLTP00000009196.1"/>
    <property type="gene ID" value="ENSLLTG00000007041.1"/>
</dbReference>
<name>A0A8C5RZF4_LATLA</name>
<evidence type="ECO:0000256" key="2">
    <source>
        <dbReference type="ARBA" id="ARBA00022553"/>
    </source>
</evidence>
<dbReference type="Proteomes" id="UP000694406">
    <property type="component" value="Unplaced"/>
</dbReference>
<dbReference type="InterPro" id="IPR008494">
    <property type="entry name" value="DUF776"/>
</dbReference>
<dbReference type="Pfam" id="PF05604">
    <property type="entry name" value="DUF776"/>
    <property type="match status" value="1"/>
</dbReference>
<reference evidence="5" key="1">
    <citation type="submission" date="2025-08" db="UniProtKB">
        <authorList>
            <consortium name="Ensembl"/>
        </authorList>
    </citation>
    <scope>IDENTIFICATION</scope>
</reference>
<dbReference type="GO" id="GO:0070301">
    <property type="term" value="P:cellular response to hydrogen peroxide"/>
    <property type="evidence" value="ECO:0007669"/>
    <property type="project" value="TreeGrafter"/>
</dbReference>
<gene>
    <name evidence="5" type="primary">OSER1</name>
</gene>
<dbReference type="AlphaFoldDB" id="A0A8C5RZF4"/>
<sequence length="273" mass="31001">MLNLDHELSTNEFSSFSMIEKLSEILRLNGIWHWDNASPASVLLLKEPRAVCLRKPLRGTIRTQRCRQSKSPVLHPPKFIHCTKQMPSCSQSMHKNLTDAFQSNKDLDVPKKFSENKLGSHPLEFGKKESVFNDSEVSMIGIPKNISENIGSVLPTEILKVSDLSDFQSVSEQNKGNFCASVKNECQCKQWQNLNVYKFSDIQNSLQCVSERSAHVQNNPKLTSRISSSSLKSCSEQARAHVDDVTIEDLSGYMEYFLHIPKEMSHMAEMMYT</sequence>
<evidence type="ECO:0000256" key="1">
    <source>
        <dbReference type="ARBA" id="ARBA00015005"/>
    </source>
</evidence>
<dbReference type="GO" id="GO:0005634">
    <property type="term" value="C:nucleus"/>
    <property type="evidence" value="ECO:0007669"/>
    <property type="project" value="Ensembl"/>
</dbReference>
<dbReference type="PANTHER" id="PTHR31383:SF2">
    <property type="entry name" value="OXIDATIVE STRESS-RESPONSIVE SERINE-RICH PROTEIN 1"/>
    <property type="match status" value="1"/>
</dbReference>
<evidence type="ECO:0000256" key="4">
    <source>
        <dbReference type="ARBA" id="ARBA00031405"/>
    </source>
</evidence>
<evidence type="ECO:0000313" key="5">
    <source>
        <dbReference type="Ensembl" id="ENSLLTP00000009196.1"/>
    </source>
</evidence>
<organism evidence="5 6">
    <name type="scientific">Laticauda laticaudata</name>
    <name type="common">Blue-ringed sea krait</name>
    <name type="synonym">Blue-lipped sea krait</name>
    <dbReference type="NCBI Taxonomy" id="8630"/>
    <lineage>
        <taxon>Eukaryota</taxon>
        <taxon>Metazoa</taxon>
        <taxon>Chordata</taxon>
        <taxon>Craniata</taxon>
        <taxon>Vertebrata</taxon>
        <taxon>Euteleostomi</taxon>
        <taxon>Lepidosauria</taxon>
        <taxon>Squamata</taxon>
        <taxon>Bifurcata</taxon>
        <taxon>Unidentata</taxon>
        <taxon>Episquamata</taxon>
        <taxon>Toxicofera</taxon>
        <taxon>Serpentes</taxon>
        <taxon>Colubroidea</taxon>
        <taxon>Elapidae</taxon>
        <taxon>Laticaudinae</taxon>
        <taxon>Laticauda</taxon>
    </lineage>
</organism>